<evidence type="ECO:0000256" key="10">
    <source>
        <dbReference type="SAM" id="MobiDB-lite"/>
    </source>
</evidence>
<keyword evidence="8" id="KW-0677">Repeat</keyword>
<proteinExistence type="inferred from homology"/>
<evidence type="ECO:0000256" key="7">
    <source>
        <dbReference type="ARBA" id="ARBA00022679"/>
    </source>
</evidence>
<evidence type="ECO:0000259" key="11">
    <source>
        <dbReference type="PROSITE" id="PS51278"/>
    </source>
</evidence>
<dbReference type="CDD" id="cd05009">
    <property type="entry name" value="SIS_GlmS_GlmD_2"/>
    <property type="match status" value="1"/>
</dbReference>
<evidence type="ECO:0000256" key="8">
    <source>
        <dbReference type="ARBA" id="ARBA00022737"/>
    </source>
</evidence>
<evidence type="ECO:0000256" key="4">
    <source>
        <dbReference type="ARBA" id="ARBA00016090"/>
    </source>
</evidence>
<dbReference type="PROSITE" id="PS51464">
    <property type="entry name" value="SIS"/>
    <property type="match status" value="2"/>
</dbReference>
<protein>
    <recommendedName>
        <fullName evidence="4">Glutamine--fructose-6-phosphate aminotransferase [isomerizing]</fullName>
        <ecNumber evidence="3">2.6.1.16</ecNumber>
    </recommendedName>
</protein>
<dbReference type="InterPro" id="IPR029055">
    <property type="entry name" value="Ntn_hydrolases_N"/>
</dbReference>
<dbReference type="InterPro" id="IPR017932">
    <property type="entry name" value="GATase_2_dom"/>
</dbReference>
<feature type="domain" description="SIS" evidence="12">
    <location>
        <begin position="489"/>
        <end position="630"/>
    </location>
</feature>
<feature type="region of interest" description="Disordered" evidence="10">
    <location>
        <begin position="40"/>
        <end position="59"/>
    </location>
</feature>
<dbReference type="HAMAP" id="MF_00164">
    <property type="entry name" value="GlmS"/>
    <property type="match status" value="1"/>
</dbReference>
<keyword evidence="9" id="KW-0315">Glutamine amidotransferase</keyword>
<dbReference type="CDD" id="cd05008">
    <property type="entry name" value="SIS_GlmS_GlmD_1"/>
    <property type="match status" value="1"/>
</dbReference>
<dbReference type="GO" id="GO:0097367">
    <property type="term" value="F:carbohydrate derivative binding"/>
    <property type="evidence" value="ECO:0007669"/>
    <property type="project" value="InterPro"/>
</dbReference>
<dbReference type="SUPFAM" id="SSF53697">
    <property type="entry name" value="SIS domain"/>
    <property type="match status" value="1"/>
</dbReference>
<dbReference type="InterPro" id="IPR035490">
    <property type="entry name" value="GlmS/FrlB_SIS"/>
</dbReference>
<dbReference type="FunFam" id="3.40.50.10490:FF:000002">
    <property type="entry name" value="Glutamine--fructose-6-phosphate aminotransferase [isomerizing]"/>
    <property type="match status" value="1"/>
</dbReference>
<dbReference type="NCBIfam" id="TIGR01135">
    <property type="entry name" value="glmS"/>
    <property type="match status" value="1"/>
</dbReference>
<dbReference type="FunFam" id="3.40.50.10490:FF:000001">
    <property type="entry name" value="Glutamine--fructose-6-phosphate aminotransferase [isomerizing]"/>
    <property type="match status" value="1"/>
</dbReference>
<keyword evidence="7" id="KW-0808">Transferase</keyword>
<dbReference type="Gene3D" id="3.40.50.10490">
    <property type="entry name" value="Glucose-6-phosphate isomerase like protein, domain 1"/>
    <property type="match status" value="2"/>
</dbReference>
<reference evidence="13" key="1">
    <citation type="submission" date="2021-01" db="EMBL/GenBank/DDBJ databases">
        <authorList>
            <person name="Corre E."/>
            <person name="Pelletier E."/>
            <person name="Niang G."/>
            <person name="Scheremetjew M."/>
            <person name="Finn R."/>
            <person name="Kale V."/>
            <person name="Holt S."/>
            <person name="Cochrane G."/>
            <person name="Meng A."/>
            <person name="Brown T."/>
            <person name="Cohen L."/>
        </authorList>
    </citation>
    <scope>NUCLEOTIDE SEQUENCE</scope>
    <source>
        <strain evidence="13">UTEX LB 985</strain>
    </source>
</reference>
<dbReference type="InterPro" id="IPR005855">
    <property type="entry name" value="GFAT"/>
</dbReference>
<keyword evidence="6" id="KW-0032">Aminotransferase</keyword>
<dbReference type="GO" id="GO:0006487">
    <property type="term" value="P:protein N-linked glycosylation"/>
    <property type="evidence" value="ECO:0007669"/>
    <property type="project" value="TreeGrafter"/>
</dbReference>
<dbReference type="GO" id="GO:0006047">
    <property type="term" value="P:UDP-N-acetylglucosamine metabolic process"/>
    <property type="evidence" value="ECO:0007669"/>
    <property type="project" value="TreeGrafter"/>
</dbReference>
<dbReference type="PROSITE" id="PS51278">
    <property type="entry name" value="GATASE_TYPE_2"/>
    <property type="match status" value="1"/>
</dbReference>
<feature type="domain" description="SIS" evidence="12">
    <location>
        <begin position="316"/>
        <end position="455"/>
    </location>
</feature>
<dbReference type="Pfam" id="PF13522">
    <property type="entry name" value="GATase_6"/>
    <property type="match status" value="1"/>
</dbReference>
<dbReference type="GO" id="GO:0006002">
    <property type="term" value="P:fructose 6-phosphate metabolic process"/>
    <property type="evidence" value="ECO:0007669"/>
    <property type="project" value="TreeGrafter"/>
</dbReference>
<dbReference type="GO" id="GO:0004360">
    <property type="term" value="F:glutamine-fructose-6-phosphate transaminase (isomerizing) activity"/>
    <property type="evidence" value="ECO:0007669"/>
    <property type="project" value="UniProtKB-EC"/>
</dbReference>
<comment type="catalytic activity">
    <reaction evidence="1">
        <text>D-fructose 6-phosphate + L-glutamine = D-glucosamine 6-phosphate + L-glutamate</text>
        <dbReference type="Rhea" id="RHEA:13237"/>
        <dbReference type="ChEBI" id="CHEBI:29985"/>
        <dbReference type="ChEBI" id="CHEBI:58359"/>
        <dbReference type="ChEBI" id="CHEBI:58725"/>
        <dbReference type="ChEBI" id="CHEBI:61527"/>
        <dbReference type="EC" id="2.6.1.16"/>
    </reaction>
</comment>
<comment type="subcellular location">
    <subcellularLocation>
        <location evidence="2">Cytoplasm</location>
    </subcellularLocation>
</comment>
<dbReference type="InterPro" id="IPR047084">
    <property type="entry name" value="GFAT_N"/>
</dbReference>
<dbReference type="Pfam" id="PF01380">
    <property type="entry name" value="SIS"/>
    <property type="match status" value="2"/>
</dbReference>
<dbReference type="EMBL" id="HBGU01008694">
    <property type="protein sequence ID" value="CAD9409303.1"/>
    <property type="molecule type" value="Transcribed_RNA"/>
</dbReference>
<feature type="domain" description="Glutamine amidotransferase type-2" evidence="11">
    <location>
        <begin position="2"/>
        <end position="246"/>
    </location>
</feature>
<evidence type="ECO:0000256" key="2">
    <source>
        <dbReference type="ARBA" id="ARBA00004496"/>
    </source>
</evidence>
<gene>
    <name evidence="13" type="ORF">CBRE1094_LOCUS4762</name>
</gene>
<dbReference type="InterPro" id="IPR035466">
    <property type="entry name" value="GlmS/AgaS_SIS"/>
</dbReference>
<evidence type="ECO:0000313" key="13">
    <source>
        <dbReference type="EMBL" id="CAD9409303.1"/>
    </source>
</evidence>
<dbReference type="GO" id="GO:0046349">
    <property type="term" value="P:amino sugar biosynthetic process"/>
    <property type="evidence" value="ECO:0007669"/>
    <property type="project" value="UniProtKB-ARBA"/>
</dbReference>
<name>A0A7S2BX66_9EUKA</name>
<accession>A0A7S2BX66</accession>
<evidence type="ECO:0000259" key="12">
    <source>
        <dbReference type="PROSITE" id="PS51464"/>
    </source>
</evidence>
<dbReference type="CDD" id="cd00714">
    <property type="entry name" value="GFAT"/>
    <property type="match status" value="1"/>
</dbReference>
<dbReference type="Gene3D" id="3.60.20.10">
    <property type="entry name" value="Glutamine Phosphoribosylpyrophosphate, subunit 1, domain 1"/>
    <property type="match status" value="1"/>
</dbReference>
<dbReference type="NCBIfam" id="NF001484">
    <property type="entry name" value="PRK00331.1"/>
    <property type="match status" value="1"/>
</dbReference>
<evidence type="ECO:0000256" key="5">
    <source>
        <dbReference type="ARBA" id="ARBA00022490"/>
    </source>
</evidence>
<dbReference type="GO" id="GO:0005829">
    <property type="term" value="C:cytosol"/>
    <property type="evidence" value="ECO:0007669"/>
    <property type="project" value="TreeGrafter"/>
</dbReference>
<dbReference type="FunFam" id="3.60.20.10:FF:000006">
    <property type="entry name" value="Glutamine--fructose-6-phosphate aminotransferase [isomerizing]"/>
    <property type="match status" value="1"/>
</dbReference>
<dbReference type="PANTHER" id="PTHR10937:SF0">
    <property type="entry name" value="GLUTAMINE--FRUCTOSE-6-PHOSPHATE TRANSAMINASE (ISOMERIZING)"/>
    <property type="match status" value="1"/>
</dbReference>
<dbReference type="PANTHER" id="PTHR10937">
    <property type="entry name" value="GLUCOSAMINE--FRUCTOSE-6-PHOSPHATE AMINOTRANSFERASE, ISOMERIZING"/>
    <property type="match status" value="1"/>
</dbReference>
<sequence length="640" mass="70303">MCGIVAYLGNEQCKDILLSGLARLEYRGYDSAGLAVMQTQPDDSRAATESAAGQEVKRRRMSNGGYRISVVKKAGKVSNLQLACSTDNASGTMGIAHTRWATHGPPNDVNAHPHISADGNLAVVHNGIVENFSSLRAELQRKGYTMRSETDTELIAHLIADVRQQKWMPLEEAVRQALTQVQGAFGIVVMAADEPDMLVGARKGSPLILGIGESEYILASDASAVIERTKRVSYLNDGEMVVIQRERGYEIKTLDNVALCREVLELSLSLQEIQKGEYKHFMLKEIFEQPEVIENCMRGRLLVDEGIVKMAGLSTVLKRMSSAPRIIIVACGTSWHAGLVGEYFIETFARVPVEVEYASEFRYRKPILREDDVMICVSQSGETADTLAALQLAKQHGCLCFGLCNQVGSTIARETDAGVYLHAGPEIGVASTKAFSAQVVTLAMIAIKLASERGELTHDQVKEKLNAIASLPVLLRRVLTTQRDICIQMARTYRYASNFLYLGRGYNFPVALEGALKLKEISYIHAEGYPAAEMKHGPIALIDAFMPVVVIAPRSDANYHKLVSNIEEVLARNGSVIAITDEGNDDLDKCDFVVKLPPVEDFLTPLLAVVPLQLLAYYIADMRRCNVDQPRNLAKSVTVE</sequence>
<evidence type="ECO:0000256" key="3">
    <source>
        <dbReference type="ARBA" id="ARBA00012916"/>
    </source>
</evidence>
<dbReference type="EC" id="2.6.1.16" evidence="3"/>
<dbReference type="InterPro" id="IPR046348">
    <property type="entry name" value="SIS_dom_sf"/>
</dbReference>
<organism evidence="13">
    <name type="scientific">Haptolina brevifila</name>
    <dbReference type="NCBI Taxonomy" id="156173"/>
    <lineage>
        <taxon>Eukaryota</taxon>
        <taxon>Haptista</taxon>
        <taxon>Haptophyta</taxon>
        <taxon>Prymnesiophyceae</taxon>
        <taxon>Prymnesiales</taxon>
        <taxon>Prymnesiaceae</taxon>
        <taxon>Haptolina</taxon>
    </lineage>
</organism>
<evidence type="ECO:0000256" key="9">
    <source>
        <dbReference type="ARBA" id="ARBA00022962"/>
    </source>
</evidence>
<dbReference type="InterPro" id="IPR001347">
    <property type="entry name" value="SIS_dom"/>
</dbReference>
<keyword evidence="5" id="KW-0963">Cytoplasm</keyword>
<evidence type="ECO:0000256" key="1">
    <source>
        <dbReference type="ARBA" id="ARBA00001031"/>
    </source>
</evidence>
<dbReference type="SUPFAM" id="SSF56235">
    <property type="entry name" value="N-terminal nucleophile aminohydrolases (Ntn hydrolases)"/>
    <property type="match status" value="1"/>
</dbReference>
<evidence type="ECO:0000256" key="6">
    <source>
        <dbReference type="ARBA" id="ARBA00022576"/>
    </source>
</evidence>
<dbReference type="AlphaFoldDB" id="A0A7S2BX66"/>